<dbReference type="InterPro" id="IPR010987">
    <property type="entry name" value="Glutathione-S-Trfase_C-like"/>
</dbReference>
<dbReference type="PANTHER" id="PTHR44051">
    <property type="entry name" value="GLUTATHIONE S-TRANSFERASE-RELATED"/>
    <property type="match status" value="1"/>
</dbReference>
<accession>A0AAW2ZIW2</accession>
<evidence type="ECO:0000256" key="2">
    <source>
        <dbReference type="RuleBase" id="RU003494"/>
    </source>
</evidence>
<dbReference type="InterPro" id="IPR040079">
    <property type="entry name" value="Glutathione_S-Trfase"/>
</dbReference>
<dbReference type="Proteomes" id="UP001431209">
    <property type="component" value="Unassembled WGS sequence"/>
</dbReference>
<dbReference type="SUPFAM" id="SSF52833">
    <property type="entry name" value="Thioredoxin-like"/>
    <property type="match status" value="1"/>
</dbReference>
<dbReference type="Pfam" id="PF00043">
    <property type="entry name" value="GST_C"/>
    <property type="match status" value="1"/>
</dbReference>
<dbReference type="SUPFAM" id="SSF47616">
    <property type="entry name" value="GST C-terminal domain-like"/>
    <property type="match status" value="1"/>
</dbReference>
<sequence length="243" mass="28162">MSIIKQAPAPGFPTLHHLESSQSLKILWALEELDQLYNVGYGLIVYERSLNATELRKISPLGFSPILTVPQAKVQKDKVILESRLILNYIHKTFGKDVWTPDEEDVDRDEFFQEFGQNTFNQRVGFAMALEAISQGIPLFLFFLKPLFWVTLLPIAKLWLSNYVSRIFLFLEDALTDSKPFFSGNKFGKADILMTFPVDVSVQRGYLDEKKYPKLHRWHRTCHERPAFKRALDKGGRYNLKSF</sequence>
<dbReference type="Gene3D" id="1.20.1050.10">
    <property type="match status" value="1"/>
</dbReference>
<name>A0AAW2ZIW2_9EUKA</name>
<dbReference type="AlphaFoldDB" id="A0AAW2ZIW2"/>
<evidence type="ECO:0000259" key="4">
    <source>
        <dbReference type="PROSITE" id="PS50405"/>
    </source>
</evidence>
<dbReference type="PROSITE" id="PS50405">
    <property type="entry name" value="GST_CTER"/>
    <property type="match status" value="1"/>
</dbReference>
<dbReference type="InterPro" id="IPR004045">
    <property type="entry name" value="Glutathione_S-Trfase_N"/>
</dbReference>
<evidence type="ECO:0000259" key="3">
    <source>
        <dbReference type="PROSITE" id="PS50404"/>
    </source>
</evidence>
<reference evidence="5 6" key="1">
    <citation type="submission" date="2024-03" db="EMBL/GenBank/DDBJ databases">
        <title>The Acrasis kona genome and developmental transcriptomes reveal deep origins of eukaryotic multicellular pathways.</title>
        <authorList>
            <person name="Sheikh S."/>
            <person name="Fu C.-J."/>
            <person name="Brown M.W."/>
            <person name="Baldauf S.L."/>
        </authorList>
    </citation>
    <scope>NUCLEOTIDE SEQUENCE [LARGE SCALE GENOMIC DNA]</scope>
    <source>
        <strain evidence="5 6">ATCC MYA-3509</strain>
    </source>
</reference>
<feature type="domain" description="GST C-terminal" evidence="4">
    <location>
        <begin position="119"/>
        <end position="243"/>
    </location>
</feature>
<evidence type="ECO:0000313" key="5">
    <source>
        <dbReference type="EMBL" id="KAL0489827.1"/>
    </source>
</evidence>
<dbReference type="InterPro" id="IPR004046">
    <property type="entry name" value="GST_C"/>
</dbReference>
<dbReference type="PROSITE" id="PS50404">
    <property type="entry name" value="GST_NTER"/>
    <property type="match status" value="1"/>
</dbReference>
<dbReference type="SFLD" id="SFLDS00019">
    <property type="entry name" value="Glutathione_Transferase_(cytos"/>
    <property type="match status" value="1"/>
</dbReference>
<dbReference type="InterPro" id="IPR036282">
    <property type="entry name" value="Glutathione-S-Trfase_C_sf"/>
</dbReference>
<proteinExistence type="inferred from homology"/>
<comment type="similarity">
    <text evidence="1 2">Belongs to the GST superfamily.</text>
</comment>
<dbReference type="InterPro" id="IPR036249">
    <property type="entry name" value="Thioredoxin-like_sf"/>
</dbReference>
<evidence type="ECO:0000256" key="1">
    <source>
        <dbReference type="ARBA" id="ARBA00007409"/>
    </source>
</evidence>
<dbReference type="PANTHER" id="PTHR44051:SF9">
    <property type="entry name" value="GLUTATHIONE S-TRANSFERASE 1"/>
    <property type="match status" value="1"/>
</dbReference>
<organism evidence="5 6">
    <name type="scientific">Acrasis kona</name>
    <dbReference type="NCBI Taxonomy" id="1008807"/>
    <lineage>
        <taxon>Eukaryota</taxon>
        <taxon>Discoba</taxon>
        <taxon>Heterolobosea</taxon>
        <taxon>Tetramitia</taxon>
        <taxon>Eutetramitia</taxon>
        <taxon>Acrasidae</taxon>
        <taxon>Acrasis</taxon>
    </lineage>
</organism>
<dbReference type="EMBL" id="JAOPGA020001603">
    <property type="protein sequence ID" value="KAL0489827.1"/>
    <property type="molecule type" value="Genomic_DNA"/>
</dbReference>
<feature type="domain" description="GST N-terminal" evidence="3">
    <location>
        <begin position="10"/>
        <end position="98"/>
    </location>
</feature>
<gene>
    <name evidence="5" type="ORF">AKO1_009295</name>
</gene>
<comment type="caution">
    <text evidence="5">The sequence shown here is derived from an EMBL/GenBank/DDBJ whole genome shotgun (WGS) entry which is preliminary data.</text>
</comment>
<keyword evidence="6" id="KW-1185">Reference proteome</keyword>
<dbReference type="Pfam" id="PF02798">
    <property type="entry name" value="GST_N"/>
    <property type="match status" value="1"/>
</dbReference>
<protein>
    <submittedName>
        <fullName evidence="5">Glutathione S-transferase</fullName>
    </submittedName>
</protein>
<evidence type="ECO:0000313" key="6">
    <source>
        <dbReference type="Proteomes" id="UP001431209"/>
    </source>
</evidence>
<dbReference type="Gene3D" id="3.40.30.10">
    <property type="entry name" value="Glutaredoxin"/>
    <property type="match status" value="1"/>
</dbReference>